<dbReference type="Proteomes" id="UP001238179">
    <property type="component" value="Chromosome"/>
</dbReference>
<feature type="transmembrane region" description="Helical" evidence="12">
    <location>
        <begin position="54"/>
        <end position="80"/>
    </location>
</feature>
<feature type="transmembrane region" description="Helical" evidence="12">
    <location>
        <begin position="21"/>
        <end position="42"/>
    </location>
</feature>
<evidence type="ECO:0000256" key="9">
    <source>
        <dbReference type="ARBA" id="ARBA00022989"/>
    </source>
</evidence>
<keyword evidence="11 12" id="KW-0472">Membrane</keyword>
<evidence type="ECO:0000256" key="11">
    <source>
        <dbReference type="ARBA" id="ARBA00023136"/>
    </source>
</evidence>
<name>A0AA48GJG3_9BACT</name>
<evidence type="ECO:0000259" key="13">
    <source>
        <dbReference type="Pfam" id="PF03264"/>
    </source>
</evidence>
<feature type="transmembrane region" description="Helical" evidence="12">
    <location>
        <begin position="108"/>
        <end position="128"/>
    </location>
</feature>
<evidence type="ECO:0000256" key="8">
    <source>
        <dbReference type="ARBA" id="ARBA00022982"/>
    </source>
</evidence>
<dbReference type="InterPro" id="IPR038266">
    <property type="entry name" value="NapC/NirT_cytc_sf"/>
</dbReference>
<dbReference type="Pfam" id="PF03264">
    <property type="entry name" value="Cytochrom_NNT"/>
    <property type="match status" value="1"/>
</dbReference>
<comment type="similarity">
    <text evidence="2">Belongs to the NapC/NirT/NrfH family.</text>
</comment>
<keyword evidence="7" id="KW-0479">Metal-binding</keyword>
<keyword evidence="15" id="KW-1185">Reference proteome</keyword>
<sequence>MDWRDRLTVWFRHAFFYGDNWVSICAGILTTATGFTLLWSWFRELASPHSALPYVGILLFVLLPLLFLVGLFLIPFGMWLKYKRMTKAGEKPAVIPKVDLTTRHIRKVLSVVAVATVLNIALLGVATVRGVEYMDSSKFCGLTCHTPMIMEYRAFVDSPHSRVGCAQCHIGPGADSFMRAKLAGVRQLFGVMFNNYHRPIPSPVESLRPAKETCESCHWPQKFHGNKILVKTHYGDDIANTPAITVLMLKIGGRSGEANTGIHGRHIDTSERITYSAGDERRQVIPRVVYRDDKGQMVEYVSSDTKLTPEQLAKLPQRSMDCVDCHNRPTHAFESPEWAMDRRIQEGLVSREIPFIHKKGVEILKGEYKSQDDAAARIPKALVDFYAANYPEVYKEKKALVDAAAIAVKDAYLRNVSPEMKLTWGTHPNHIGHQDGGCFRCHDGSHTSKDGRTIAADCDTCHTILAQDDPNPKILQDLGTK</sequence>
<evidence type="ECO:0000256" key="7">
    <source>
        <dbReference type="ARBA" id="ARBA00022723"/>
    </source>
</evidence>
<dbReference type="PANTHER" id="PTHR30333:SF1">
    <property type="entry name" value="CYTOCHROME C-TYPE PROTEIN NAPC"/>
    <property type="match status" value="1"/>
</dbReference>
<organism evidence="14 15">
    <name type="scientific">Mesoterricola silvestris</name>
    <dbReference type="NCBI Taxonomy" id="2927979"/>
    <lineage>
        <taxon>Bacteria</taxon>
        <taxon>Pseudomonadati</taxon>
        <taxon>Acidobacteriota</taxon>
        <taxon>Holophagae</taxon>
        <taxon>Holophagales</taxon>
        <taxon>Holophagaceae</taxon>
        <taxon>Mesoterricola</taxon>
    </lineage>
</organism>
<dbReference type="AlphaFoldDB" id="A0AA48GJG3"/>
<keyword evidence="8" id="KW-0249">Electron transport</keyword>
<comment type="subcellular location">
    <subcellularLocation>
        <location evidence="1">Cell membrane</location>
    </subcellularLocation>
</comment>
<feature type="domain" description="NapC/NirT cytochrome c N-terminal" evidence="13">
    <location>
        <begin position="107"/>
        <end position="197"/>
    </location>
</feature>
<evidence type="ECO:0000256" key="5">
    <source>
        <dbReference type="ARBA" id="ARBA00022617"/>
    </source>
</evidence>
<dbReference type="Gene3D" id="1.10.3820.10">
    <property type="entry name" value="Di-heme elbow motif domain"/>
    <property type="match status" value="1"/>
</dbReference>
<keyword evidence="4" id="KW-1003">Cell membrane</keyword>
<dbReference type="GO" id="GO:0009055">
    <property type="term" value="F:electron transfer activity"/>
    <property type="evidence" value="ECO:0007669"/>
    <property type="project" value="TreeGrafter"/>
</dbReference>
<keyword evidence="10" id="KW-0408">Iron</keyword>
<evidence type="ECO:0000256" key="6">
    <source>
        <dbReference type="ARBA" id="ARBA00022692"/>
    </source>
</evidence>
<dbReference type="GO" id="GO:0005886">
    <property type="term" value="C:plasma membrane"/>
    <property type="evidence" value="ECO:0007669"/>
    <property type="project" value="UniProtKB-SubCell"/>
</dbReference>
<accession>A0AA48GJG3</accession>
<gene>
    <name evidence="14" type="ORF">METEAL_14380</name>
</gene>
<dbReference type="EMBL" id="AP027080">
    <property type="protein sequence ID" value="BDU72264.1"/>
    <property type="molecule type" value="Genomic_DNA"/>
</dbReference>
<dbReference type="SUPFAM" id="SSF48695">
    <property type="entry name" value="Multiheme cytochromes"/>
    <property type="match status" value="1"/>
</dbReference>
<evidence type="ECO:0000256" key="4">
    <source>
        <dbReference type="ARBA" id="ARBA00022475"/>
    </source>
</evidence>
<evidence type="ECO:0000256" key="10">
    <source>
        <dbReference type="ARBA" id="ARBA00023004"/>
    </source>
</evidence>
<keyword evidence="9 12" id="KW-1133">Transmembrane helix</keyword>
<keyword evidence="3" id="KW-0813">Transport</keyword>
<dbReference type="InterPro" id="IPR036280">
    <property type="entry name" value="Multihaem_cyt_sf"/>
</dbReference>
<dbReference type="GO" id="GO:0009061">
    <property type="term" value="P:anaerobic respiration"/>
    <property type="evidence" value="ECO:0007669"/>
    <property type="project" value="TreeGrafter"/>
</dbReference>
<dbReference type="InterPro" id="IPR051174">
    <property type="entry name" value="Cytochrome_c-type_ET"/>
</dbReference>
<reference evidence="15" key="1">
    <citation type="journal article" date="2023" name="Int. J. Syst. Evol. Microbiol.">
        <title>Mesoterricola silvestris gen. nov., sp. nov., Mesoterricola sediminis sp. nov., Geothrix oryzae sp. nov., Geothrix edaphica sp. nov., Geothrix rubra sp. nov., and Geothrix limicola sp. nov., six novel members of Acidobacteriota isolated from soils.</title>
        <authorList>
            <person name="Itoh H."/>
            <person name="Sugisawa Y."/>
            <person name="Mise K."/>
            <person name="Xu Z."/>
            <person name="Kuniyasu M."/>
            <person name="Ushijima N."/>
            <person name="Kawano K."/>
            <person name="Kobayashi E."/>
            <person name="Shiratori Y."/>
            <person name="Masuda Y."/>
            <person name="Senoo K."/>
        </authorList>
    </citation>
    <scope>NUCLEOTIDE SEQUENCE [LARGE SCALE GENOMIC DNA]</scope>
    <source>
        <strain evidence="15">W79</strain>
    </source>
</reference>
<keyword evidence="5" id="KW-0349">Heme</keyword>
<evidence type="ECO:0000256" key="1">
    <source>
        <dbReference type="ARBA" id="ARBA00004236"/>
    </source>
</evidence>
<dbReference type="InterPro" id="IPR005126">
    <property type="entry name" value="NapC/NirT_cyt_c_N"/>
</dbReference>
<evidence type="ECO:0000256" key="2">
    <source>
        <dbReference type="ARBA" id="ARBA00007395"/>
    </source>
</evidence>
<keyword evidence="6 12" id="KW-0812">Transmembrane</keyword>
<evidence type="ECO:0000313" key="14">
    <source>
        <dbReference type="EMBL" id="BDU72264.1"/>
    </source>
</evidence>
<dbReference type="RefSeq" id="WP_316415177.1">
    <property type="nucleotide sequence ID" value="NZ_AP027080.1"/>
</dbReference>
<protein>
    <submittedName>
        <fullName evidence="14">Cytochrome c</fullName>
    </submittedName>
</protein>
<proteinExistence type="inferred from homology"/>
<dbReference type="GO" id="GO:0046872">
    <property type="term" value="F:metal ion binding"/>
    <property type="evidence" value="ECO:0007669"/>
    <property type="project" value="UniProtKB-KW"/>
</dbReference>
<evidence type="ECO:0000256" key="12">
    <source>
        <dbReference type="SAM" id="Phobius"/>
    </source>
</evidence>
<evidence type="ECO:0000256" key="3">
    <source>
        <dbReference type="ARBA" id="ARBA00022448"/>
    </source>
</evidence>
<evidence type="ECO:0000313" key="15">
    <source>
        <dbReference type="Proteomes" id="UP001238179"/>
    </source>
</evidence>
<dbReference type="KEGG" id="msil:METEAL_14380"/>
<dbReference type="PANTHER" id="PTHR30333">
    <property type="entry name" value="CYTOCHROME C-TYPE PROTEIN"/>
    <property type="match status" value="1"/>
</dbReference>